<keyword evidence="1 3" id="KW-0378">Hydrolase</keyword>
<feature type="domain" description="Beta-lactamase-related" evidence="2">
    <location>
        <begin position="7"/>
        <end position="237"/>
    </location>
</feature>
<evidence type="ECO:0000259" key="2">
    <source>
        <dbReference type="Pfam" id="PF00144"/>
    </source>
</evidence>
<dbReference type="InterPro" id="IPR050789">
    <property type="entry name" value="Diverse_Enzym_Activities"/>
</dbReference>
<reference evidence="3" key="2">
    <citation type="submission" date="2023-03" db="EMBL/GenBank/DDBJ databases">
        <authorList>
            <person name="Zajac M."/>
            <person name="Kwit R."/>
            <person name="Wasyl D."/>
        </authorList>
    </citation>
    <scope>NUCLEOTIDE SEQUENCE</scope>
    <source>
        <strain evidence="3">691B_2</strain>
    </source>
</reference>
<protein>
    <submittedName>
        <fullName evidence="3">Serine hydrolase</fullName>
    </submittedName>
</protein>
<evidence type="ECO:0000256" key="1">
    <source>
        <dbReference type="ARBA" id="ARBA00022801"/>
    </source>
</evidence>
<dbReference type="Pfam" id="PF00144">
    <property type="entry name" value="Beta-lactamase"/>
    <property type="match status" value="1"/>
</dbReference>
<proteinExistence type="predicted"/>
<comment type="caution">
    <text evidence="3">The sequence shown here is derived from an EMBL/GenBank/DDBJ whole genome shotgun (WGS) entry which is preliminary data.</text>
</comment>
<evidence type="ECO:0000313" key="4">
    <source>
        <dbReference type="Proteomes" id="UP001173174"/>
    </source>
</evidence>
<dbReference type="Gene3D" id="3.40.710.10">
    <property type="entry name" value="DD-peptidase/beta-lactamase superfamily"/>
    <property type="match status" value="1"/>
</dbReference>
<dbReference type="PANTHER" id="PTHR43283">
    <property type="entry name" value="BETA-LACTAMASE-RELATED"/>
    <property type="match status" value="1"/>
</dbReference>
<dbReference type="PANTHER" id="PTHR43283:SF11">
    <property type="entry name" value="BETA-LACTAMASE-RELATED DOMAIN-CONTAINING PROTEIN"/>
    <property type="match status" value="1"/>
</dbReference>
<reference evidence="3" key="1">
    <citation type="journal article" date="2023" name="Pathogens">
        <title>Prevalence of Enterococcus spp. and the Whole-Genome Characteristics of Enterococcus faecium and Enterococcus faecalis Strains Isolated from Free-Living Birds in Poland.</title>
        <authorList>
            <person name="Kwit R."/>
            <person name="Zajac M."/>
            <person name="Smialowska-Weglinska A."/>
            <person name="Skarzynska M."/>
            <person name="Bomba A."/>
            <person name="Lalak A."/>
            <person name="Skrzypiec E."/>
            <person name="Wojdat D."/>
            <person name="Koza W."/>
            <person name="Mikos-Wojewoda E."/>
            <person name="Pasim P."/>
            <person name="Skora M."/>
            <person name="Polak M."/>
            <person name="Wiacek J."/>
            <person name="Wasyl D."/>
        </authorList>
    </citation>
    <scope>NUCLEOTIDE SEQUENCE</scope>
    <source>
        <strain evidence="3">691B_2</strain>
    </source>
</reference>
<dbReference type="RefSeq" id="WP_289870403.1">
    <property type="nucleotide sequence ID" value="NZ_JAREWH010000087.1"/>
</dbReference>
<feature type="non-terminal residue" evidence="3">
    <location>
        <position position="262"/>
    </location>
</feature>
<evidence type="ECO:0000313" key="3">
    <source>
        <dbReference type="EMBL" id="MDN3193978.1"/>
    </source>
</evidence>
<gene>
    <name evidence="3" type="ORF">P0E79_16055</name>
</gene>
<organism evidence="3 4">
    <name type="scientific">Enterococcus faecalis</name>
    <name type="common">Streptococcus faecalis</name>
    <dbReference type="NCBI Taxonomy" id="1351"/>
    <lineage>
        <taxon>Bacteria</taxon>
        <taxon>Bacillati</taxon>
        <taxon>Bacillota</taxon>
        <taxon>Bacilli</taxon>
        <taxon>Lactobacillales</taxon>
        <taxon>Enterococcaceae</taxon>
        <taxon>Enterococcus</taxon>
    </lineage>
</organism>
<dbReference type="SUPFAM" id="SSF56601">
    <property type="entry name" value="beta-lactamase/transpeptidase-like"/>
    <property type="match status" value="1"/>
</dbReference>
<dbReference type="InterPro" id="IPR012338">
    <property type="entry name" value="Beta-lactam/transpept-like"/>
</dbReference>
<name>A0AAW7KP72_ENTFL</name>
<dbReference type="GO" id="GO:0016787">
    <property type="term" value="F:hydrolase activity"/>
    <property type="evidence" value="ECO:0007669"/>
    <property type="project" value="UniProtKB-KW"/>
</dbReference>
<accession>A0AAW7KP72</accession>
<dbReference type="Proteomes" id="UP001173174">
    <property type="component" value="Unassembled WGS sequence"/>
</dbReference>
<dbReference type="EMBL" id="JAREWH010000087">
    <property type="protein sequence ID" value="MDN3193978.1"/>
    <property type="molecule type" value="Genomic_DNA"/>
</dbReference>
<dbReference type="InterPro" id="IPR001466">
    <property type="entry name" value="Beta-lactam-related"/>
</dbReference>
<sequence length="262" mass="28934">MNQIAIQETIQRLINQQVVPGVAWGTITEDSLSEQYTGFLGNTGPFARQKVSSASLYDLASLTKVIGTTNRMLQLIDTNQLAFSTTVGEILSAYQGLSCSIGELLLHQSGLPADVADKKNVTKKSLQEIILTHSLSERGKTTYSDLGYYLLGEIIQVLDRCSLEESFQTYVFQPMNLQHTSFTVSDFAQAVPTEITKQRGVIQGVVHDSKAYQLKAPIGSAGLFATLPDLLTFVQCFMNNRYPSGKPLFSEKMFDALWSMNQ</sequence>
<dbReference type="AlphaFoldDB" id="A0AAW7KP72"/>